<reference evidence="8 9" key="1">
    <citation type="submission" date="2017-04" db="EMBL/GenBank/DDBJ databases">
        <title>Complete Genome Sequence of Streptomyces gilvosporeus F607, a Capable Producer of Natamycin.</title>
        <authorList>
            <person name="Zong G."/>
            <person name="Zhong C."/>
            <person name="Fu J."/>
            <person name="Qin R."/>
            <person name="Cao G."/>
        </authorList>
    </citation>
    <scope>NUCLEOTIDE SEQUENCE [LARGE SCALE GENOMIC DNA]</scope>
    <source>
        <strain evidence="8 9">F607</strain>
    </source>
</reference>
<sequence>MATDPQSVHSGRPHGCSDERWQRMWSHREHLLRVARRRSVSVEDAEDAVHEAMVRAMENPHVEDERLGAWLTTVTMRLCVDRYRQVNREAEVGTRSTLPPRLIAPVDEVVCDRAEAKWLANRSGDLPARQAEALWLKSEDLDVGEVARKMGLSYRTVESLLARARRTMRNSLAATLATGFWMCLRGRSWLGSGAQMATAVSTAATLAALGLALPAMHMEEDGVRPRSSSESVGDSPTAEESRQRTDVPGPMAASESRGPGAPRPAGPLAGAGPILLDVSLPLALPQSAVPATPSVHRMLSGLDVQGVQGVPDAPGVPKAPRVPGRRPLSSASSAPPAAPSTPSAPSAPSVPGTSTEGAEGAEGGAPVATPSGTPGELPRVPRAQ</sequence>
<evidence type="ECO:0000256" key="2">
    <source>
        <dbReference type="ARBA" id="ARBA00023015"/>
    </source>
</evidence>
<dbReference type="RefSeq" id="WP_083106705.1">
    <property type="nucleotide sequence ID" value="NZ_CP020569.1"/>
</dbReference>
<evidence type="ECO:0000259" key="6">
    <source>
        <dbReference type="Pfam" id="PF04542"/>
    </source>
</evidence>
<keyword evidence="9" id="KW-1185">Reference proteome</keyword>
<dbReference type="SUPFAM" id="SSF88659">
    <property type="entry name" value="Sigma3 and sigma4 domains of RNA polymerase sigma factors"/>
    <property type="match status" value="1"/>
</dbReference>
<protein>
    <recommendedName>
        <fullName evidence="10">RNA polymerase subunit sigma</fullName>
    </recommendedName>
</protein>
<proteinExistence type="inferred from homology"/>
<evidence type="ECO:0000256" key="1">
    <source>
        <dbReference type="ARBA" id="ARBA00010641"/>
    </source>
</evidence>
<dbReference type="InterPro" id="IPR013324">
    <property type="entry name" value="RNA_pol_sigma_r3/r4-like"/>
</dbReference>
<dbReference type="PANTHER" id="PTHR43133">
    <property type="entry name" value="RNA POLYMERASE ECF-TYPE SIGMA FACTO"/>
    <property type="match status" value="1"/>
</dbReference>
<feature type="region of interest" description="Disordered" evidence="5">
    <location>
        <begin position="220"/>
        <end position="268"/>
    </location>
</feature>
<dbReference type="OrthoDB" id="3682981at2"/>
<dbReference type="AlphaFoldDB" id="A0A1V0TUS6"/>
<dbReference type="STRING" id="553510.B1H19_23140"/>
<dbReference type="GO" id="GO:0006352">
    <property type="term" value="P:DNA-templated transcription initiation"/>
    <property type="evidence" value="ECO:0007669"/>
    <property type="project" value="InterPro"/>
</dbReference>
<dbReference type="Proteomes" id="UP000192726">
    <property type="component" value="Chromosome"/>
</dbReference>
<keyword evidence="3" id="KW-0731">Sigma factor</keyword>
<dbReference type="SUPFAM" id="SSF88946">
    <property type="entry name" value="Sigma2 domain of RNA polymerase sigma factors"/>
    <property type="match status" value="1"/>
</dbReference>
<feature type="domain" description="RNA polymerase sigma-70 region 2" evidence="6">
    <location>
        <begin position="26"/>
        <end position="88"/>
    </location>
</feature>
<dbReference type="InterPro" id="IPR014284">
    <property type="entry name" value="RNA_pol_sigma-70_dom"/>
</dbReference>
<dbReference type="KEGG" id="sgv:B1H19_23140"/>
<dbReference type="GO" id="GO:0003677">
    <property type="term" value="F:DNA binding"/>
    <property type="evidence" value="ECO:0007669"/>
    <property type="project" value="InterPro"/>
</dbReference>
<dbReference type="GO" id="GO:0016987">
    <property type="term" value="F:sigma factor activity"/>
    <property type="evidence" value="ECO:0007669"/>
    <property type="project" value="UniProtKB-KW"/>
</dbReference>
<feature type="region of interest" description="Disordered" evidence="5">
    <location>
        <begin position="309"/>
        <end position="384"/>
    </location>
</feature>
<evidence type="ECO:0008006" key="10">
    <source>
        <dbReference type="Google" id="ProtNLM"/>
    </source>
</evidence>
<name>A0A1V0TUS6_9ACTN</name>
<feature type="domain" description="RNA polymerase sigma factor 70 region 4 type 2" evidence="7">
    <location>
        <begin position="126"/>
        <end position="168"/>
    </location>
</feature>
<gene>
    <name evidence="8" type="ORF">B1H19_23140</name>
</gene>
<dbReference type="InterPro" id="IPR013249">
    <property type="entry name" value="RNA_pol_sigma70_r4_t2"/>
</dbReference>
<dbReference type="Pfam" id="PF08281">
    <property type="entry name" value="Sigma70_r4_2"/>
    <property type="match status" value="1"/>
</dbReference>
<dbReference type="EMBL" id="CP020569">
    <property type="protein sequence ID" value="ARF56677.1"/>
    <property type="molecule type" value="Genomic_DNA"/>
</dbReference>
<evidence type="ECO:0000256" key="5">
    <source>
        <dbReference type="SAM" id="MobiDB-lite"/>
    </source>
</evidence>
<dbReference type="Gene3D" id="1.10.1740.10">
    <property type="match status" value="1"/>
</dbReference>
<evidence type="ECO:0000259" key="7">
    <source>
        <dbReference type="Pfam" id="PF08281"/>
    </source>
</evidence>
<comment type="similarity">
    <text evidence="1">Belongs to the sigma-70 factor family. ECF subfamily.</text>
</comment>
<dbReference type="InterPro" id="IPR013325">
    <property type="entry name" value="RNA_pol_sigma_r2"/>
</dbReference>
<dbReference type="Gene3D" id="1.10.10.10">
    <property type="entry name" value="Winged helix-like DNA-binding domain superfamily/Winged helix DNA-binding domain"/>
    <property type="match status" value="1"/>
</dbReference>
<evidence type="ECO:0000256" key="3">
    <source>
        <dbReference type="ARBA" id="ARBA00023082"/>
    </source>
</evidence>
<dbReference type="InterPro" id="IPR039425">
    <property type="entry name" value="RNA_pol_sigma-70-like"/>
</dbReference>
<dbReference type="NCBIfam" id="TIGR02937">
    <property type="entry name" value="sigma70-ECF"/>
    <property type="match status" value="1"/>
</dbReference>
<evidence type="ECO:0000313" key="8">
    <source>
        <dbReference type="EMBL" id="ARF56677.1"/>
    </source>
</evidence>
<feature type="compositionally biased region" description="Low complexity" evidence="5">
    <location>
        <begin position="329"/>
        <end position="370"/>
    </location>
</feature>
<evidence type="ECO:0000313" key="9">
    <source>
        <dbReference type="Proteomes" id="UP000192726"/>
    </source>
</evidence>
<keyword evidence="4" id="KW-0804">Transcription</keyword>
<dbReference type="InterPro" id="IPR007627">
    <property type="entry name" value="RNA_pol_sigma70_r2"/>
</dbReference>
<dbReference type="InterPro" id="IPR036388">
    <property type="entry name" value="WH-like_DNA-bd_sf"/>
</dbReference>
<organism evidence="8 9">
    <name type="scientific">Streptomyces gilvosporeus</name>
    <dbReference type="NCBI Taxonomy" id="553510"/>
    <lineage>
        <taxon>Bacteria</taxon>
        <taxon>Bacillati</taxon>
        <taxon>Actinomycetota</taxon>
        <taxon>Actinomycetes</taxon>
        <taxon>Kitasatosporales</taxon>
        <taxon>Streptomycetaceae</taxon>
        <taxon>Streptomyces</taxon>
    </lineage>
</organism>
<evidence type="ECO:0000256" key="4">
    <source>
        <dbReference type="ARBA" id="ARBA00023163"/>
    </source>
</evidence>
<dbReference type="Pfam" id="PF04542">
    <property type="entry name" value="Sigma70_r2"/>
    <property type="match status" value="1"/>
</dbReference>
<dbReference type="PANTHER" id="PTHR43133:SF25">
    <property type="entry name" value="RNA POLYMERASE SIGMA FACTOR RFAY-RELATED"/>
    <property type="match status" value="1"/>
</dbReference>
<accession>A0A1V0TUS6</accession>
<keyword evidence="2" id="KW-0805">Transcription regulation</keyword>